<name>A0A1E4SQA2_9ASCO</name>
<keyword evidence="8 16" id="KW-0808">Transferase</keyword>
<dbReference type="OrthoDB" id="1483400at2759"/>
<evidence type="ECO:0000256" key="10">
    <source>
        <dbReference type="ARBA" id="ARBA00022989"/>
    </source>
</evidence>
<comment type="pathway">
    <text evidence="2">Lipid metabolism; sphingolipid metabolism.</text>
</comment>
<evidence type="ECO:0000256" key="5">
    <source>
        <dbReference type="ARBA" id="ARBA00012699"/>
    </source>
</evidence>
<dbReference type="PANTHER" id="PTHR12726:SF0">
    <property type="entry name" value="CERAMIDE GLUCOSYLTRANSFERASE"/>
    <property type="match status" value="1"/>
</dbReference>
<evidence type="ECO:0000256" key="9">
    <source>
        <dbReference type="ARBA" id="ARBA00022692"/>
    </source>
</evidence>
<evidence type="ECO:0000256" key="3">
    <source>
        <dbReference type="ARBA" id="ARBA00004991"/>
    </source>
</evidence>
<keyword evidence="7" id="KW-0328">Glycosyltransferase</keyword>
<dbReference type="EMBL" id="KV453909">
    <property type="protein sequence ID" value="ODV81694.1"/>
    <property type="molecule type" value="Genomic_DNA"/>
</dbReference>
<evidence type="ECO:0000313" key="16">
    <source>
        <dbReference type="EMBL" id="ODV81694.1"/>
    </source>
</evidence>
<evidence type="ECO:0000256" key="11">
    <source>
        <dbReference type="ARBA" id="ARBA00023136"/>
    </source>
</evidence>
<evidence type="ECO:0000256" key="7">
    <source>
        <dbReference type="ARBA" id="ARBA00022676"/>
    </source>
</evidence>
<comment type="similarity">
    <text evidence="4">Belongs to the glycosyltransferase 2 family.</text>
</comment>
<dbReference type="GO" id="GO:0016020">
    <property type="term" value="C:membrane"/>
    <property type="evidence" value="ECO:0007669"/>
    <property type="project" value="UniProtKB-SubCell"/>
</dbReference>
<comment type="pathway">
    <text evidence="3">Sphingolipid metabolism.</text>
</comment>
<dbReference type="InterPro" id="IPR025993">
    <property type="entry name" value="Ceramide_glucosylTrfase"/>
</dbReference>
<evidence type="ECO:0000313" key="17">
    <source>
        <dbReference type="Proteomes" id="UP000094285"/>
    </source>
</evidence>
<evidence type="ECO:0000256" key="2">
    <source>
        <dbReference type="ARBA" id="ARBA00004760"/>
    </source>
</evidence>
<dbReference type="SUPFAM" id="SSF53448">
    <property type="entry name" value="Nucleotide-diphospho-sugar transferases"/>
    <property type="match status" value="1"/>
</dbReference>
<protein>
    <recommendedName>
        <fullName evidence="6">Ceramide glucosyltransferase</fullName>
        <ecNumber evidence="5">2.4.1.80</ecNumber>
    </recommendedName>
    <alternativeName>
        <fullName evidence="13">Glucosylceramide synthase</fullName>
    </alternativeName>
    <alternativeName>
        <fullName evidence="14">UDP-glucose ceramide glucosyltransferase</fullName>
    </alternativeName>
    <alternativeName>
        <fullName evidence="12">UDP-glucose:N-acylsphingosine D-glucosyltransferase</fullName>
    </alternativeName>
</protein>
<comment type="subcellular location">
    <subcellularLocation>
        <location evidence="1">Membrane</location>
        <topology evidence="1">Multi-pass membrane protein</topology>
    </subcellularLocation>
</comment>
<evidence type="ECO:0000256" key="8">
    <source>
        <dbReference type="ARBA" id="ARBA00022679"/>
    </source>
</evidence>
<dbReference type="RefSeq" id="XP_020066816.1">
    <property type="nucleotide sequence ID" value="XM_020211362.1"/>
</dbReference>
<reference evidence="17" key="1">
    <citation type="submission" date="2016-05" db="EMBL/GenBank/DDBJ databases">
        <title>Comparative genomics of biotechnologically important yeasts.</title>
        <authorList>
            <consortium name="DOE Joint Genome Institute"/>
            <person name="Riley R."/>
            <person name="Haridas S."/>
            <person name="Wolfe K.H."/>
            <person name="Lopes M.R."/>
            <person name="Hittinger C.T."/>
            <person name="Goker M."/>
            <person name="Salamov A."/>
            <person name="Wisecaver J."/>
            <person name="Long T.M."/>
            <person name="Aerts A.L."/>
            <person name="Barry K."/>
            <person name="Choi C."/>
            <person name="Clum A."/>
            <person name="Coughlan A.Y."/>
            <person name="Deshpande S."/>
            <person name="Douglass A.P."/>
            <person name="Hanson S.J."/>
            <person name="Klenk H.-P."/>
            <person name="Labutti K."/>
            <person name="Lapidus A."/>
            <person name="Lindquist E."/>
            <person name="Lipzen A."/>
            <person name="Meier-Kolthoff J.P."/>
            <person name="Ohm R.A."/>
            <person name="Otillar R.P."/>
            <person name="Pangilinan J."/>
            <person name="Peng Y."/>
            <person name="Rokas A."/>
            <person name="Rosa C.A."/>
            <person name="Scheuner C."/>
            <person name="Sibirny A.A."/>
            <person name="Slot J.C."/>
            <person name="Stielow J.B."/>
            <person name="Sun H."/>
            <person name="Kurtzman C.P."/>
            <person name="Blackwell M."/>
            <person name="Grigoriev I.V."/>
            <person name="Jeffries T.W."/>
        </authorList>
    </citation>
    <scope>NUCLEOTIDE SEQUENCE [LARGE SCALE GENOMIC DNA]</scope>
    <source>
        <strain evidence="17">NRRL Y-17324</strain>
    </source>
</reference>
<evidence type="ECO:0000256" key="13">
    <source>
        <dbReference type="ARBA" id="ARBA00031543"/>
    </source>
</evidence>
<dbReference type="InterPro" id="IPR029044">
    <property type="entry name" value="Nucleotide-diphossugar_trans"/>
</dbReference>
<keyword evidence="17" id="KW-1185">Reference proteome</keyword>
<dbReference type="GO" id="GO:0008120">
    <property type="term" value="F:ceramide glucosyltransferase activity"/>
    <property type="evidence" value="ECO:0007669"/>
    <property type="project" value="UniProtKB-EC"/>
</dbReference>
<dbReference type="EC" id="2.4.1.80" evidence="5"/>
<keyword evidence="9 15" id="KW-0812">Transmembrane</keyword>
<proteinExistence type="inferred from homology"/>
<sequence>MDLSYWRLASAVFSGTWYVVILVVAYNGFVEIVVRYRRRPVDQPAAIEPVTIIRPIKGIDPELVTCLESSFQQNYPKDSLQILLCVDSPHDPSMPLLQRLLAKYPHVDASILTSTGFDPVLNVSEDHYGPNPKVNNLAKGFLAAKHDILWIMDSNVWASPNILNNSVRALNGNYNNGRKLSDAVLARKVRLVHHVPLALSINPADDAASDSEYVLSPVPSQDSGLSSSSSRGTLATGVVAQRASASPPPALVRRRSLRKLGAQLDEMFLFTSHCKFYISLNNLAIAPCVNGKSNIYRKSDLDYSVRSIASPENKLEFFNTPGVKRDAAYYSSLPGLGHAIKFFARYIGEDNMIGIALWENVGAKTGLTGDVVIQPLSGVDNGVADYMARRVRWLRVRKYMVLMATLVEPTTESIICGVFGTYAVSTLLMNCWFYWPFFAMHMLVWMATDYVQYHTLVRNITQPAQGVPQWLRRIPPVERPFWGWLRIWAMREVLALPIWVTAMMGHEIDWRGKPFKIKQDLTAEEL</sequence>
<dbReference type="Proteomes" id="UP000094285">
    <property type="component" value="Unassembled WGS sequence"/>
</dbReference>
<evidence type="ECO:0000256" key="6">
    <source>
        <dbReference type="ARBA" id="ARBA00019988"/>
    </source>
</evidence>
<keyword evidence="11 15" id="KW-0472">Membrane</keyword>
<dbReference type="Gene3D" id="3.90.550.10">
    <property type="entry name" value="Spore Coat Polysaccharide Biosynthesis Protein SpsA, Chain A"/>
    <property type="match status" value="1"/>
</dbReference>
<evidence type="ECO:0000256" key="15">
    <source>
        <dbReference type="SAM" id="Phobius"/>
    </source>
</evidence>
<dbReference type="GO" id="GO:0006679">
    <property type="term" value="P:glucosylceramide biosynthetic process"/>
    <property type="evidence" value="ECO:0007669"/>
    <property type="project" value="TreeGrafter"/>
</dbReference>
<evidence type="ECO:0000256" key="12">
    <source>
        <dbReference type="ARBA" id="ARBA00031017"/>
    </source>
</evidence>
<dbReference type="UniPathway" id="UPA00222"/>
<feature type="transmembrane region" description="Helical" evidence="15">
    <location>
        <begin position="6"/>
        <end position="29"/>
    </location>
</feature>
<evidence type="ECO:0000256" key="14">
    <source>
        <dbReference type="ARBA" id="ARBA00032575"/>
    </source>
</evidence>
<dbReference type="AlphaFoldDB" id="A0A1E4SQA2"/>
<accession>A0A1E4SQA2</accession>
<dbReference type="STRING" id="984487.A0A1E4SQA2"/>
<keyword evidence="10 15" id="KW-1133">Transmembrane helix</keyword>
<gene>
    <name evidence="16" type="ORF">CANTADRAFT_87662</name>
</gene>
<organism evidence="16 17">
    <name type="scientific">Suhomyces tanzawaensis NRRL Y-17324</name>
    <dbReference type="NCBI Taxonomy" id="984487"/>
    <lineage>
        <taxon>Eukaryota</taxon>
        <taxon>Fungi</taxon>
        <taxon>Dikarya</taxon>
        <taxon>Ascomycota</taxon>
        <taxon>Saccharomycotina</taxon>
        <taxon>Pichiomycetes</taxon>
        <taxon>Debaryomycetaceae</taxon>
        <taxon>Suhomyces</taxon>
    </lineage>
</organism>
<evidence type="ECO:0000256" key="4">
    <source>
        <dbReference type="ARBA" id="ARBA00006739"/>
    </source>
</evidence>
<dbReference type="Pfam" id="PF13506">
    <property type="entry name" value="Glyco_transf_21"/>
    <property type="match status" value="1"/>
</dbReference>
<evidence type="ECO:0000256" key="1">
    <source>
        <dbReference type="ARBA" id="ARBA00004141"/>
    </source>
</evidence>
<dbReference type="PANTHER" id="PTHR12726">
    <property type="entry name" value="CERAMIDE GLUCOSYLTRANSFERASE"/>
    <property type="match status" value="1"/>
</dbReference>
<dbReference type="GeneID" id="30985498"/>